<dbReference type="EMBL" id="JABZRB010000244">
    <property type="protein sequence ID" value="MBF1305728.1"/>
    <property type="molecule type" value="Genomic_DNA"/>
</dbReference>
<reference evidence="1 4" key="2">
    <citation type="submission" date="2020-08" db="EMBL/GenBank/DDBJ databases">
        <title>Genomic Encyclopedia of Type Strains, Phase IV (KMG-IV): sequencing the most valuable type-strain genomes for metagenomic binning, comparative biology and taxonomic classification.</title>
        <authorList>
            <person name="Goeker M."/>
        </authorList>
    </citation>
    <scope>NUCLEOTIDE SEQUENCE [LARGE SCALE GENOMIC DNA]</scope>
    <source>
        <strain evidence="1 4">DSM 17245</strain>
    </source>
</reference>
<comment type="caution">
    <text evidence="1">The sequence shown here is derived from an EMBL/GenBank/DDBJ whole genome shotgun (WGS) entry which is preliminary data.</text>
</comment>
<gene>
    <name evidence="1" type="ORF">HNQ46_001879</name>
    <name evidence="2" type="ORF">HXM90_05275</name>
    <name evidence="3" type="ORF">HXM91_07765</name>
</gene>
<evidence type="ECO:0000313" key="1">
    <source>
        <dbReference type="EMBL" id="MBB6041888.1"/>
    </source>
</evidence>
<evidence type="ECO:0000313" key="3">
    <source>
        <dbReference type="EMBL" id="MBF1305728.1"/>
    </source>
</evidence>
<dbReference type="EMBL" id="JACHHH010000010">
    <property type="protein sequence ID" value="MBB6041888.1"/>
    <property type="molecule type" value="Genomic_DNA"/>
</dbReference>
<dbReference type="RefSeq" id="WP_007156354.1">
    <property type="nucleotide sequence ID" value="NZ_CAUQIH010000019.1"/>
</dbReference>
<dbReference type="GeneID" id="85015411"/>
<evidence type="ECO:0000313" key="2">
    <source>
        <dbReference type="EMBL" id="MBF1272818.1"/>
    </source>
</evidence>
<dbReference type="Proteomes" id="UP000522163">
    <property type="component" value="Unassembled WGS sequence"/>
</dbReference>
<dbReference type="EMBL" id="JABZRA010000060">
    <property type="protein sequence ID" value="MBF1272818.1"/>
    <property type="molecule type" value="Genomic_DNA"/>
</dbReference>
<evidence type="ECO:0000313" key="4">
    <source>
        <dbReference type="Proteomes" id="UP000522163"/>
    </source>
</evidence>
<accession>A0A7W9SGS2</accession>
<reference evidence="2" key="1">
    <citation type="submission" date="2020-04" db="EMBL/GenBank/DDBJ databases">
        <title>Deep metagenomics examines the oral microbiome during advanced dental caries in children, revealing novel taxa and co-occurrences with host molecules.</title>
        <authorList>
            <person name="Baker J.L."/>
            <person name="Morton J.T."/>
            <person name="Dinis M."/>
            <person name="Alvarez R."/>
            <person name="Tran N.C."/>
            <person name="Knight R."/>
            <person name="Edlund A."/>
        </authorList>
    </citation>
    <scope>NUCLEOTIDE SEQUENCE</scope>
    <source>
        <strain evidence="2">JCVI_38_bin.19</strain>
        <strain evidence="3">JCVI_48_bin.5</strain>
    </source>
</reference>
<protein>
    <submittedName>
        <fullName evidence="1">Uncharacterized protein</fullName>
    </submittedName>
</protein>
<dbReference type="AlphaFoldDB" id="A0A7W9SGS2"/>
<dbReference type="Proteomes" id="UP000780721">
    <property type="component" value="Unassembled WGS sequence"/>
</dbReference>
<sequence length="51" mass="5899">MINFEDEIKRFKPSLDVDQLEDAILKVDLTDMNDLMTQLMEEALKKGNDPS</sequence>
<dbReference type="Proteomes" id="UP000775770">
    <property type="component" value="Unassembled WGS sequence"/>
</dbReference>
<name>A0A7W9SGS2_9FIRM</name>
<organism evidence="1 4">
    <name type="scientific">Oribacterium sinus</name>
    <dbReference type="NCBI Taxonomy" id="237576"/>
    <lineage>
        <taxon>Bacteria</taxon>
        <taxon>Bacillati</taxon>
        <taxon>Bacillota</taxon>
        <taxon>Clostridia</taxon>
        <taxon>Lachnospirales</taxon>
        <taxon>Lachnospiraceae</taxon>
        <taxon>Oribacterium</taxon>
    </lineage>
</organism>
<proteinExistence type="predicted"/>